<organism evidence="1 2">
    <name type="scientific">Calypte anna</name>
    <name type="common">Anna's hummingbird</name>
    <name type="synonym">Archilochus anna</name>
    <dbReference type="NCBI Taxonomy" id="9244"/>
    <lineage>
        <taxon>Eukaryota</taxon>
        <taxon>Metazoa</taxon>
        <taxon>Chordata</taxon>
        <taxon>Craniata</taxon>
        <taxon>Vertebrata</taxon>
        <taxon>Euteleostomi</taxon>
        <taxon>Archelosauria</taxon>
        <taxon>Archosauria</taxon>
        <taxon>Dinosauria</taxon>
        <taxon>Saurischia</taxon>
        <taxon>Theropoda</taxon>
        <taxon>Coelurosauria</taxon>
        <taxon>Aves</taxon>
        <taxon>Neognathae</taxon>
        <taxon>Neoaves</taxon>
        <taxon>Strisores</taxon>
        <taxon>Apodiformes</taxon>
        <taxon>Trochilidae</taxon>
        <taxon>Calypte</taxon>
    </lineage>
</organism>
<sequence>RDLDRLESWAERNMMKFNKGKCRVLHLGKNNPMSQYRLGADLLESSVGERDLGVLVDKRMTMSQQCALVAKKANGILGCIRKGVVSRSREVRLPLYSALVRPHLEYCVQFWAPQFKKDREVLERVQHRATKMIKGVEQLPYEERLRELGLFSLEKRRLRDLMTLYNSLKGGCSQGGVGLFSQAALSKTRRHGLKLCQGRFRLDIRNNFFMERVIRHWNGLPREVVDSLPLEIFKKRLDVALSAMV</sequence>
<name>A0A091HX33_CALAN</name>
<dbReference type="STRING" id="9244.A0A091HX33"/>
<dbReference type="PANTHER" id="PTHR33332">
    <property type="entry name" value="REVERSE TRANSCRIPTASE DOMAIN-CONTAINING PROTEIN"/>
    <property type="match status" value="1"/>
</dbReference>
<keyword evidence="2" id="KW-1185">Reference proteome</keyword>
<feature type="non-terminal residue" evidence="1">
    <location>
        <position position="1"/>
    </location>
</feature>
<evidence type="ECO:0008006" key="3">
    <source>
        <dbReference type="Google" id="ProtNLM"/>
    </source>
</evidence>
<dbReference type="PRINTS" id="PR01345">
    <property type="entry name" value="CERVTRCPTASE"/>
</dbReference>
<protein>
    <recommendedName>
        <fullName evidence="3">Reverse transcriptase domain-containing protein</fullName>
    </recommendedName>
</protein>
<reference evidence="1 2" key="1">
    <citation type="submission" date="2014-04" db="EMBL/GenBank/DDBJ databases">
        <title>Genome evolution of avian class.</title>
        <authorList>
            <person name="Zhang G."/>
            <person name="Li C."/>
        </authorList>
    </citation>
    <scope>NUCLEOTIDE SEQUENCE [LARGE SCALE GENOMIC DNA]</scope>
    <source>
        <strain evidence="1">BGI_N300</strain>
    </source>
</reference>
<dbReference type="AlphaFoldDB" id="A0A091HX33"/>
<feature type="non-terminal residue" evidence="1">
    <location>
        <position position="245"/>
    </location>
</feature>
<accession>A0A091HX33</accession>
<dbReference type="Proteomes" id="UP000054308">
    <property type="component" value="Unassembled WGS sequence"/>
</dbReference>
<evidence type="ECO:0000313" key="1">
    <source>
        <dbReference type="EMBL" id="KFO99702.1"/>
    </source>
</evidence>
<evidence type="ECO:0000313" key="2">
    <source>
        <dbReference type="Proteomes" id="UP000054308"/>
    </source>
</evidence>
<gene>
    <name evidence="1" type="ORF">N300_12131</name>
</gene>
<proteinExistence type="predicted"/>
<dbReference type="EMBL" id="KL217845">
    <property type="protein sequence ID" value="KFO99702.1"/>
    <property type="molecule type" value="Genomic_DNA"/>
</dbReference>